<gene>
    <name evidence="2" type="ORF">M9458_039341</name>
</gene>
<name>A0ABD0NNS1_CIRMR</name>
<dbReference type="AlphaFoldDB" id="A0ABD0NNS1"/>
<comment type="caution">
    <text evidence="2">The sequence shown here is derived from an EMBL/GenBank/DDBJ whole genome shotgun (WGS) entry which is preliminary data.</text>
</comment>
<dbReference type="Proteomes" id="UP001529510">
    <property type="component" value="Unassembled WGS sequence"/>
</dbReference>
<keyword evidence="3" id="KW-1185">Reference proteome</keyword>
<proteinExistence type="predicted"/>
<feature type="non-terminal residue" evidence="2">
    <location>
        <position position="1"/>
    </location>
</feature>
<evidence type="ECO:0000256" key="1">
    <source>
        <dbReference type="SAM" id="MobiDB-lite"/>
    </source>
</evidence>
<accession>A0ABD0NNS1</accession>
<evidence type="ECO:0000313" key="3">
    <source>
        <dbReference type="Proteomes" id="UP001529510"/>
    </source>
</evidence>
<sequence length="64" mass="6890">QRGPPGRKQDYSSRRSTLVAETSHPAPLPSAACGIRPESVLGQTHHSTSLIQNSICALPDNRQL</sequence>
<organism evidence="2 3">
    <name type="scientific">Cirrhinus mrigala</name>
    <name type="common">Mrigala</name>
    <dbReference type="NCBI Taxonomy" id="683832"/>
    <lineage>
        <taxon>Eukaryota</taxon>
        <taxon>Metazoa</taxon>
        <taxon>Chordata</taxon>
        <taxon>Craniata</taxon>
        <taxon>Vertebrata</taxon>
        <taxon>Euteleostomi</taxon>
        <taxon>Actinopterygii</taxon>
        <taxon>Neopterygii</taxon>
        <taxon>Teleostei</taxon>
        <taxon>Ostariophysi</taxon>
        <taxon>Cypriniformes</taxon>
        <taxon>Cyprinidae</taxon>
        <taxon>Labeoninae</taxon>
        <taxon>Labeonini</taxon>
        <taxon>Cirrhinus</taxon>
    </lineage>
</organism>
<dbReference type="EMBL" id="JAMKFB020000020">
    <property type="protein sequence ID" value="KAL0163588.1"/>
    <property type="molecule type" value="Genomic_DNA"/>
</dbReference>
<evidence type="ECO:0000313" key="2">
    <source>
        <dbReference type="EMBL" id="KAL0163588.1"/>
    </source>
</evidence>
<feature type="non-terminal residue" evidence="2">
    <location>
        <position position="64"/>
    </location>
</feature>
<reference evidence="2 3" key="1">
    <citation type="submission" date="2024-05" db="EMBL/GenBank/DDBJ databases">
        <title>Genome sequencing and assembly of Indian major carp, Cirrhinus mrigala (Hamilton, 1822).</title>
        <authorList>
            <person name="Mohindra V."/>
            <person name="Chowdhury L.M."/>
            <person name="Lal K."/>
            <person name="Jena J.K."/>
        </authorList>
    </citation>
    <scope>NUCLEOTIDE SEQUENCE [LARGE SCALE GENOMIC DNA]</scope>
    <source>
        <strain evidence="2">CM1030</strain>
        <tissue evidence="2">Blood</tissue>
    </source>
</reference>
<protein>
    <submittedName>
        <fullName evidence="2">Uncharacterized protein</fullName>
    </submittedName>
</protein>
<feature type="region of interest" description="Disordered" evidence="1">
    <location>
        <begin position="1"/>
        <end position="30"/>
    </location>
</feature>